<feature type="transmembrane region" description="Helical" evidence="6">
    <location>
        <begin position="428"/>
        <end position="449"/>
    </location>
</feature>
<evidence type="ECO:0000256" key="2">
    <source>
        <dbReference type="ARBA" id="ARBA00022475"/>
    </source>
</evidence>
<sequence>MSRATLLARRSTAHRGLLALVWLLVAVLTGALGVTVGWTQAAATAGARDGLAAAEPSGRAVQLATRVADGAEADAQDARVQEVLADLLDGVPHRVTYDLRTEPRYTTGPDGQDLGRWSVALLPAPSRQEALSGAGASGVTVVDGAWPAAADEAAVQADAAEAAGLAVGDTLRLGVDPDDAARTGTPVTISATWRVTAPDDAVWLGDPSALTGADGAYPGPVVVSQDVLTGLDTDPFARWTVVPDGAAVTPEDLPALAVLTGEVDRLLGEDADVAPRGLTVTGTLDVTAGDLAAALRAADAVALVPLCLLALVGLVALVQVARLLAATRQGEVALLVSRGAGPGTVTAAAAVEGALLALTAAVAGGVAAWGALRAVVGSGAAVSAATPLAVALAVAVVAAATLVLVAALQARAAVRRQVTDRSGRVRQVAALGTVVLTVAAAAVSVNQLLRYGSPLVSTPSGLRTDPAAAAAPALVLAALAVAAMAVLGPATRLWAGLAARSRGVVGPLAARQVARRIVVYVVPVVLLVLAGGAATLAGGYTGTAERLRADVDVLTNGADVRVTAPESGRLDPAPFLPGGSGPGSTARAAAPVLSATAYSDGLPVTLLALPAADVPRVVRAPEEVLDTAALSGDLASDAFADAPVLAGDARDISVTVRGRYHETVDVDLGGWAPRHQIDLSFLLAAPDGSLAVVDLGQLTDGDGGDGTLGEDEVAHQLTGEVPAPPPGQTWRIAALDVNLRPGWSVGELTLAVQDIAAGGLRVDPPTWTPSESFDGPPGLELAEGAAELTVPLGDDVSAAGKLRLLSTPDAAPAPLLASSSLADALGVATGDTFELTLGGTRLPVTVVATSGTVPGALAPYAAVVDRGALAAVLVREVSDPVLTSEVWLAAGPPGAGAPAAAVAGLAQEARDSAEAAGTSSREQPTVTVPGYGSADTAVPVRVSFWLAAAGAAVLALAGVLAVAVATLRQRRGEVIVLRAVGLGPAAQGLARAAELVVVGVVALAVGAVAGWAVARLAAGGLAGATLTGIDAAPPAQFVLATGGTALVLAAAVAGLVLVAAGVGGRVAAQARDTTYREEVR</sequence>
<keyword evidence="5 6" id="KW-0472">Membrane</keyword>
<gene>
    <name evidence="8" type="ORF">FHX71_003851</name>
</gene>
<feature type="transmembrane region" description="Helical" evidence="6">
    <location>
        <begin position="384"/>
        <end position="408"/>
    </location>
</feature>
<reference evidence="8 9" key="1">
    <citation type="submission" date="2020-07" db="EMBL/GenBank/DDBJ databases">
        <title>Sequencing the genomes of 1000 actinobacteria strains.</title>
        <authorList>
            <person name="Klenk H.-P."/>
        </authorList>
    </citation>
    <scope>NUCLEOTIDE SEQUENCE [LARGE SCALE GENOMIC DNA]</scope>
    <source>
        <strain evidence="8 9">DSM 44121</strain>
    </source>
</reference>
<evidence type="ECO:0000259" key="7">
    <source>
        <dbReference type="Pfam" id="PF02687"/>
    </source>
</evidence>
<dbReference type="Pfam" id="PF02687">
    <property type="entry name" value="FtsX"/>
    <property type="match status" value="1"/>
</dbReference>
<accession>A0A7W3JBQ2</accession>
<feature type="transmembrane region" description="Helical" evidence="6">
    <location>
        <begin position="469"/>
        <end position="497"/>
    </location>
</feature>
<evidence type="ECO:0000313" key="8">
    <source>
        <dbReference type="EMBL" id="MBA8809875.1"/>
    </source>
</evidence>
<feature type="transmembrane region" description="Helical" evidence="6">
    <location>
        <begin position="944"/>
        <end position="967"/>
    </location>
</feature>
<dbReference type="GO" id="GO:0005886">
    <property type="term" value="C:plasma membrane"/>
    <property type="evidence" value="ECO:0007669"/>
    <property type="project" value="UniProtKB-SubCell"/>
</dbReference>
<feature type="transmembrane region" description="Helical" evidence="6">
    <location>
        <begin position="517"/>
        <end position="540"/>
    </location>
</feature>
<feature type="domain" description="ABC3 transporter permease C-terminal" evidence="7">
    <location>
        <begin position="307"/>
        <end position="417"/>
    </location>
</feature>
<keyword evidence="4 6" id="KW-1133">Transmembrane helix</keyword>
<evidence type="ECO:0000256" key="5">
    <source>
        <dbReference type="ARBA" id="ARBA00023136"/>
    </source>
</evidence>
<evidence type="ECO:0000256" key="4">
    <source>
        <dbReference type="ARBA" id="ARBA00022989"/>
    </source>
</evidence>
<dbReference type="InterPro" id="IPR003838">
    <property type="entry name" value="ABC3_permease_C"/>
</dbReference>
<feature type="transmembrane region" description="Helical" evidence="6">
    <location>
        <begin position="345"/>
        <end position="372"/>
    </location>
</feature>
<dbReference type="Proteomes" id="UP000540568">
    <property type="component" value="Unassembled WGS sequence"/>
</dbReference>
<evidence type="ECO:0000256" key="6">
    <source>
        <dbReference type="SAM" id="Phobius"/>
    </source>
</evidence>
<protein>
    <recommendedName>
        <fullName evidence="7">ABC3 transporter permease C-terminal domain-containing protein</fullName>
    </recommendedName>
</protein>
<keyword evidence="2" id="KW-1003">Cell membrane</keyword>
<proteinExistence type="predicted"/>
<feature type="transmembrane region" description="Helical" evidence="6">
    <location>
        <begin position="300"/>
        <end position="324"/>
    </location>
</feature>
<comment type="subcellular location">
    <subcellularLocation>
        <location evidence="1">Cell membrane</location>
        <topology evidence="1">Multi-pass membrane protein</topology>
    </subcellularLocation>
</comment>
<evidence type="ECO:0000256" key="3">
    <source>
        <dbReference type="ARBA" id="ARBA00022692"/>
    </source>
</evidence>
<evidence type="ECO:0000256" key="1">
    <source>
        <dbReference type="ARBA" id="ARBA00004651"/>
    </source>
</evidence>
<comment type="caution">
    <text evidence="8">The sequence shown here is derived from an EMBL/GenBank/DDBJ whole genome shotgun (WGS) entry which is preliminary data.</text>
</comment>
<feature type="transmembrane region" description="Helical" evidence="6">
    <location>
        <begin position="995"/>
        <end position="1017"/>
    </location>
</feature>
<dbReference type="AlphaFoldDB" id="A0A7W3JBQ2"/>
<organism evidence="8 9">
    <name type="scientific">Promicromonospora sukumoe</name>
    <dbReference type="NCBI Taxonomy" id="88382"/>
    <lineage>
        <taxon>Bacteria</taxon>
        <taxon>Bacillati</taxon>
        <taxon>Actinomycetota</taxon>
        <taxon>Actinomycetes</taxon>
        <taxon>Micrococcales</taxon>
        <taxon>Promicromonosporaceae</taxon>
        <taxon>Promicromonospora</taxon>
    </lineage>
</organism>
<feature type="transmembrane region" description="Helical" evidence="6">
    <location>
        <begin position="1037"/>
        <end position="1062"/>
    </location>
</feature>
<dbReference type="EMBL" id="JACGWV010000002">
    <property type="protein sequence ID" value="MBA8809875.1"/>
    <property type="molecule type" value="Genomic_DNA"/>
</dbReference>
<evidence type="ECO:0000313" key="9">
    <source>
        <dbReference type="Proteomes" id="UP000540568"/>
    </source>
</evidence>
<dbReference type="RefSeq" id="WP_182619075.1">
    <property type="nucleotide sequence ID" value="NZ_BAAATF010000004.1"/>
</dbReference>
<keyword evidence="9" id="KW-1185">Reference proteome</keyword>
<name>A0A7W3JBQ2_9MICO</name>
<keyword evidence="3 6" id="KW-0812">Transmembrane</keyword>